<keyword evidence="3" id="KW-0418">Kinase</keyword>
<dbReference type="InterPro" id="IPR051681">
    <property type="entry name" value="Ser/Thr_Kinases-Pseudokinases"/>
</dbReference>
<name>A0A0P1AKS4_PLAHL</name>
<feature type="domain" description="Protein kinase" evidence="2">
    <location>
        <begin position="382"/>
        <end position="658"/>
    </location>
</feature>
<evidence type="ECO:0000313" key="4">
    <source>
        <dbReference type="Proteomes" id="UP000054928"/>
    </source>
</evidence>
<keyword evidence="1" id="KW-1133">Transmembrane helix</keyword>
<evidence type="ECO:0000313" key="3">
    <source>
        <dbReference type="EMBL" id="CEG41724.1"/>
    </source>
</evidence>
<dbReference type="PANTHER" id="PTHR44329:SF214">
    <property type="entry name" value="PROTEIN KINASE DOMAIN-CONTAINING PROTEIN"/>
    <property type="match status" value="1"/>
</dbReference>
<dbReference type="AlphaFoldDB" id="A0A0P1AKS4"/>
<dbReference type="PROSITE" id="PS50011">
    <property type="entry name" value="PROTEIN_KINASE_DOM"/>
    <property type="match status" value="1"/>
</dbReference>
<dbReference type="GO" id="GO:0004674">
    <property type="term" value="F:protein serine/threonine kinase activity"/>
    <property type="evidence" value="ECO:0007669"/>
    <property type="project" value="TreeGrafter"/>
</dbReference>
<organism evidence="3 4">
    <name type="scientific">Plasmopara halstedii</name>
    <name type="common">Downy mildew of sunflower</name>
    <dbReference type="NCBI Taxonomy" id="4781"/>
    <lineage>
        <taxon>Eukaryota</taxon>
        <taxon>Sar</taxon>
        <taxon>Stramenopiles</taxon>
        <taxon>Oomycota</taxon>
        <taxon>Peronosporomycetes</taxon>
        <taxon>Peronosporales</taxon>
        <taxon>Peronosporaceae</taxon>
        <taxon>Plasmopara</taxon>
    </lineage>
</organism>
<sequence>MISWCCTAAKERKTSTKCSARCALDAASCLQNGECTFPLEKTVKADWRVVLQDAPIYYFDTVVLLPWVETLEIIGNKTRVVFNDVHPWTGKHLTAVSFAGLDFTDSPLPLMPHSVTHLQFVNCVFNQFSIAWIMSLSELKSLVLKNNSLSDETQILMELSERQFQVLRSRLSDGSIHQDEIDEEGMSKCTVLRGRIRRLGGFNVCIMPDEEATVTRQLQTHVDSVFFNSEEDDTTFQEDEVKTSEQDTPTLVLISMALPFIYFLYKVVLYISFARASHRDSNSDVSPVTNSKVVDINEQERSTANVSTTSPTVSPVQRAHRKEKKSFFFGTENADFWVDEELQQWRLNFHRLKLLKWLNVPTDEKRQTLRKQSVTTTINPHEIWLASLASNEQAVVGSSEKTFVVAKFLPPKENSGRRSSTCGTRDKLKSEVKRQAQLNHPQVVSFIGVAWSRGTNLVAITEYMTQGDLRQWLRRTAVTHSGKWTVSKVQMLLDVSSALLYIHSVLPHSVHGNCNSRNVLLNDSLRAKLSDFGIDSRSDGFTDQELTSYSIVGSGRWISPEALLGRETCATYPDASDVYSFGILVAEVDSHELPFSDLLQANRSAVPESDILQLIARGALSPTLSPGCPQSIVKLVNACTSYNPKHRPRSAQMQQDLLRILDEIRAISNDATAPIAGDVPSRSRTSATK</sequence>
<dbReference type="OMA" id="YLHSMHP"/>
<dbReference type="InterPro" id="IPR001245">
    <property type="entry name" value="Ser-Thr/Tyr_kinase_cat_dom"/>
</dbReference>
<dbReference type="SUPFAM" id="SSF56112">
    <property type="entry name" value="Protein kinase-like (PK-like)"/>
    <property type="match status" value="1"/>
</dbReference>
<dbReference type="GO" id="GO:0005524">
    <property type="term" value="F:ATP binding"/>
    <property type="evidence" value="ECO:0007669"/>
    <property type="project" value="InterPro"/>
</dbReference>
<dbReference type="InterPro" id="IPR011009">
    <property type="entry name" value="Kinase-like_dom_sf"/>
</dbReference>
<dbReference type="PANTHER" id="PTHR44329">
    <property type="entry name" value="SERINE/THREONINE-PROTEIN KINASE TNNI3K-RELATED"/>
    <property type="match status" value="1"/>
</dbReference>
<dbReference type="Proteomes" id="UP000054928">
    <property type="component" value="Unassembled WGS sequence"/>
</dbReference>
<reference evidence="4" key="1">
    <citation type="submission" date="2014-09" db="EMBL/GenBank/DDBJ databases">
        <authorList>
            <person name="Sharma Rahul"/>
            <person name="Thines Marco"/>
        </authorList>
    </citation>
    <scope>NUCLEOTIDE SEQUENCE [LARGE SCALE GENOMIC DNA]</scope>
</reference>
<dbReference type="Pfam" id="PF07714">
    <property type="entry name" value="PK_Tyr_Ser-Thr"/>
    <property type="match status" value="1"/>
</dbReference>
<keyword evidence="1" id="KW-0472">Membrane</keyword>
<accession>A0A0P1AKS4</accession>
<dbReference type="STRING" id="4781.A0A0P1AKS4"/>
<dbReference type="EMBL" id="CCYD01000610">
    <property type="protein sequence ID" value="CEG41724.1"/>
    <property type="molecule type" value="Genomic_DNA"/>
</dbReference>
<dbReference type="RefSeq" id="XP_024578093.1">
    <property type="nucleotide sequence ID" value="XM_024727524.1"/>
</dbReference>
<dbReference type="OrthoDB" id="4062651at2759"/>
<feature type="transmembrane region" description="Helical" evidence="1">
    <location>
        <begin position="251"/>
        <end position="273"/>
    </location>
</feature>
<keyword evidence="1" id="KW-0812">Transmembrane</keyword>
<proteinExistence type="predicted"/>
<keyword evidence="4" id="KW-1185">Reference proteome</keyword>
<protein>
    <submittedName>
        <fullName evidence="3">Tkl protein kinase</fullName>
    </submittedName>
</protein>
<evidence type="ECO:0000256" key="1">
    <source>
        <dbReference type="SAM" id="Phobius"/>
    </source>
</evidence>
<keyword evidence="3" id="KW-0808">Transferase</keyword>
<dbReference type="GeneID" id="36407109"/>
<dbReference type="InterPro" id="IPR000719">
    <property type="entry name" value="Prot_kinase_dom"/>
</dbReference>
<evidence type="ECO:0000259" key="2">
    <source>
        <dbReference type="PROSITE" id="PS50011"/>
    </source>
</evidence>
<dbReference type="Gene3D" id="1.10.510.10">
    <property type="entry name" value="Transferase(Phosphotransferase) domain 1"/>
    <property type="match status" value="1"/>
</dbReference>